<reference evidence="2 3" key="1">
    <citation type="submission" date="2017-11" db="EMBL/GenBank/DDBJ databases">
        <title>Complete genome sequence of Sphingomonas sp. Strain Cra20, a psychrotolerant potential plant growth promoting rhizobacteria.</title>
        <authorList>
            <person name="Luo Y."/>
        </authorList>
    </citation>
    <scope>NUCLEOTIDE SEQUENCE [LARGE SCALE GENOMIC DNA]</scope>
    <source>
        <strain evidence="2 3">Cra20</strain>
    </source>
</reference>
<evidence type="ECO:0008006" key="4">
    <source>
        <dbReference type="Google" id="ProtNLM"/>
    </source>
</evidence>
<dbReference type="KEGG" id="sphc:CVN68_21435"/>
<accession>A0A2K8MMD6</accession>
<evidence type="ECO:0000313" key="3">
    <source>
        <dbReference type="Proteomes" id="UP000229081"/>
    </source>
</evidence>
<keyword evidence="1" id="KW-0732">Signal</keyword>
<feature type="signal peptide" evidence="1">
    <location>
        <begin position="1"/>
        <end position="46"/>
    </location>
</feature>
<proteinExistence type="predicted"/>
<protein>
    <recommendedName>
        <fullName evidence="4">Porin</fullName>
    </recommendedName>
</protein>
<gene>
    <name evidence="2" type="ORF">CVN68_21435</name>
</gene>
<dbReference type="OrthoDB" id="5372286at2"/>
<organism evidence="2 3">
    <name type="scientific">Sphingomonas psychrotolerans</name>
    <dbReference type="NCBI Taxonomy" id="1327635"/>
    <lineage>
        <taxon>Bacteria</taxon>
        <taxon>Pseudomonadati</taxon>
        <taxon>Pseudomonadota</taxon>
        <taxon>Alphaproteobacteria</taxon>
        <taxon>Sphingomonadales</taxon>
        <taxon>Sphingomonadaceae</taxon>
        <taxon>Sphingomonas</taxon>
    </lineage>
</organism>
<dbReference type="Pfam" id="PF16930">
    <property type="entry name" value="Porin_5"/>
    <property type="match status" value="1"/>
</dbReference>
<evidence type="ECO:0000256" key="1">
    <source>
        <dbReference type="SAM" id="SignalP"/>
    </source>
</evidence>
<dbReference type="AlphaFoldDB" id="A0A2K8MMD6"/>
<sequence>MRARSSDTFIRKGEISMFQFVPRPRRKHWLLACAAGATLLASPALAQQVDSNKLLEIMVAKGLVTRAEADAMIAEARTAAPEAQAQAQALPPVPAGGVAADGTQTIPYVPQVVREQLVEQVRKELSTQAQTQGWAKPGELPEWTKRFTLSGDIRARADGLLMDSGNFTDFVDWSAINAGQGFQANDGAPGYVNPPYLNATRDRWAMRLRARLGLKARIDDWISAELRIATGNDSSPVSTNQTIGQHGEFGKYALWLDRANIHMTPVEGVDVHVGRFANPFWTSTLQFDEDLNFDGVALSSTGKVSDGIDLFANAGFFPLFNTSFDFGSRDAGVFGSKDRYLAAGQIGLEFHPGERLRLRLAGSYYRFENTQGEFSSPCAFDQDVCDTDATRPTFQQFGNTITALRNVTPNPAVAPGVSPEVQYFGLASKYEVVAARAEFDFGLTDRLSIRVDGDFIKNLAFDRSAVSKVALNNYAPMVGTTGGGFAGGDKGWQARLSVGHLGRGMPQGDQSIRKGDWNAHLGYRRIASDATLDALADSDFGLGGTNMKGWFAGGAYGFAENTAFGLRWLSADEVAGPPLAVDHLLVDLTTRF</sequence>
<keyword evidence="3" id="KW-1185">Reference proteome</keyword>
<feature type="chain" id="PRO_5014862270" description="Porin" evidence="1">
    <location>
        <begin position="47"/>
        <end position="592"/>
    </location>
</feature>
<name>A0A2K8MMD6_9SPHN</name>
<dbReference type="Proteomes" id="UP000229081">
    <property type="component" value="Chromosome"/>
</dbReference>
<dbReference type="InterPro" id="IPR032638">
    <property type="entry name" value="Porin_5"/>
</dbReference>
<dbReference type="EMBL" id="CP024923">
    <property type="protein sequence ID" value="ATY34204.1"/>
    <property type="molecule type" value="Genomic_DNA"/>
</dbReference>
<evidence type="ECO:0000313" key="2">
    <source>
        <dbReference type="EMBL" id="ATY34204.1"/>
    </source>
</evidence>